<dbReference type="EMBL" id="NPCC01000027">
    <property type="protein sequence ID" value="PAE87877.1"/>
    <property type="molecule type" value="Genomic_DNA"/>
</dbReference>
<evidence type="ECO:0000313" key="3">
    <source>
        <dbReference type="Proteomes" id="UP000216207"/>
    </source>
</evidence>
<keyword evidence="1" id="KW-1133">Transmembrane helix</keyword>
<feature type="transmembrane region" description="Helical" evidence="1">
    <location>
        <begin position="51"/>
        <end position="69"/>
    </location>
</feature>
<keyword evidence="1" id="KW-0472">Membrane</keyword>
<proteinExistence type="predicted"/>
<comment type="caution">
    <text evidence="2">The sequence shown here is derived from an EMBL/GenBank/DDBJ whole genome shotgun (WGS) entry which is preliminary data.</text>
</comment>
<gene>
    <name evidence="2" type="ORF">CHH72_16310</name>
</gene>
<organism evidence="2 3">
    <name type="scientific">Shouchella clausii</name>
    <name type="common">Alkalihalobacillus clausii</name>
    <dbReference type="NCBI Taxonomy" id="79880"/>
    <lineage>
        <taxon>Bacteria</taxon>
        <taxon>Bacillati</taxon>
        <taxon>Bacillota</taxon>
        <taxon>Bacilli</taxon>
        <taxon>Bacillales</taxon>
        <taxon>Bacillaceae</taxon>
        <taxon>Shouchella</taxon>
    </lineage>
</organism>
<reference evidence="2 3" key="1">
    <citation type="submission" date="2017-07" db="EMBL/GenBank/DDBJ databases">
        <title>Isolation and whole genome analysis of endospore-forming bacteria from heroin.</title>
        <authorList>
            <person name="Kalinowski J."/>
            <person name="Ahrens B."/>
            <person name="Al-Dilaimi A."/>
            <person name="Winkler A."/>
            <person name="Wibberg D."/>
            <person name="Schleenbecker U."/>
            <person name="Ruckert C."/>
            <person name="Wolfel R."/>
            <person name="Grass G."/>
        </authorList>
    </citation>
    <scope>NUCLEOTIDE SEQUENCE [LARGE SCALE GENOMIC DNA]</scope>
    <source>
        <strain evidence="2 3">7539</strain>
    </source>
</reference>
<evidence type="ECO:0000313" key="2">
    <source>
        <dbReference type="EMBL" id="PAE87877.1"/>
    </source>
</evidence>
<accession>A0A268NWG9</accession>
<name>A0A268NWG9_SHOCL</name>
<evidence type="ECO:0000256" key="1">
    <source>
        <dbReference type="SAM" id="Phobius"/>
    </source>
</evidence>
<dbReference type="AlphaFoldDB" id="A0A268NWG9"/>
<dbReference type="Proteomes" id="UP000216207">
    <property type="component" value="Unassembled WGS sequence"/>
</dbReference>
<protein>
    <submittedName>
        <fullName evidence="2">Uncharacterized protein</fullName>
    </submittedName>
</protein>
<keyword evidence="1" id="KW-0812">Transmembrane</keyword>
<feature type="transmembrane region" description="Helical" evidence="1">
    <location>
        <begin position="6"/>
        <end position="39"/>
    </location>
</feature>
<sequence length="70" mass="8477">MKIVDYLFRLLIVTFCLLSLTLSTPLASTFFVAILFLYFVFLFFKEKDRKWRYLNLVLGFFFLFLVLLFT</sequence>